<organism evidence="1 2">
    <name type="scientific">Teladorsagia circumcincta</name>
    <name type="common">Brown stomach worm</name>
    <name type="synonym">Ostertagia circumcincta</name>
    <dbReference type="NCBI Taxonomy" id="45464"/>
    <lineage>
        <taxon>Eukaryota</taxon>
        <taxon>Metazoa</taxon>
        <taxon>Ecdysozoa</taxon>
        <taxon>Nematoda</taxon>
        <taxon>Chromadorea</taxon>
        <taxon>Rhabditida</taxon>
        <taxon>Rhabditina</taxon>
        <taxon>Rhabditomorpha</taxon>
        <taxon>Strongyloidea</taxon>
        <taxon>Trichostrongylidae</taxon>
        <taxon>Teladorsagia</taxon>
    </lineage>
</organism>
<evidence type="ECO:0000313" key="2">
    <source>
        <dbReference type="Proteomes" id="UP000230423"/>
    </source>
</evidence>
<evidence type="ECO:0000313" key="1">
    <source>
        <dbReference type="EMBL" id="PIO66122.1"/>
    </source>
</evidence>
<keyword evidence="2" id="KW-1185">Reference proteome</keyword>
<protein>
    <submittedName>
        <fullName evidence="1">Uncharacterized protein</fullName>
    </submittedName>
</protein>
<reference evidence="1" key="1">
    <citation type="submission" date="2015-09" db="EMBL/GenBank/DDBJ databases">
        <title>Draft genome of the parasitic nematode Teladorsagia circumcincta isolate WARC Sus (inbred).</title>
        <authorList>
            <person name="Mitreva M."/>
        </authorList>
    </citation>
    <scope>NUCLEOTIDE SEQUENCE [LARGE SCALE GENOMIC DNA]</scope>
    <source>
        <strain evidence="1">S</strain>
    </source>
</reference>
<dbReference type="AlphaFoldDB" id="A0A2G9U8S6"/>
<sequence length="90" mass="11062">MMMTREQRALERTLLNINRREQISRNLRSTDMRLMSGIRDVAVYMRDAKKRWARHLVRRMDDRWTTRITFWCPRDVKRALGRPTTREETP</sequence>
<dbReference type="EMBL" id="KZ348488">
    <property type="protein sequence ID" value="PIO66122.1"/>
    <property type="molecule type" value="Genomic_DNA"/>
</dbReference>
<proteinExistence type="predicted"/>
<accession>A0A2G9U8S6</accession>
<dbReference type="OrthoDB" id="5814184at2759"/>
<name>A0A2G9U8S6_TELCI</name>
<gene>
    <name evidence="1" type="ORF">TELCIR_12177</name>
</gene>
<dbReference type="Proteomes" id="UP000230423">
    <property type="component" value="Unassembled WGS sequence"/>
</dbReference>